<reference evidence="5" key="1">
    <citation type="submission" date="2021-02" db="EMBL/GenBank/DDBJ databases">
        <title>First Annotated Genome of the Yellow-green Alga Tribonema minus.</title>
        <authorList>
            <person name="Mahan K.M."/>
        </authorList>
    </citation>
    <scope>NUCLEOTIDE SEQUENCE</scope>
    <source>
        <strain evidence="5">UTEX B ZZ1240</strain>
    </source>
</reference>
<evidence type="ECO:0000256" key="3">
    <source>
        <dbReference type="ARBA" id="ARBA00022603"/>
    </source>
</evidence>
<comment type="caution">
    <text evidence="5">The sequence shown here is derived from an EMBL/GenBank/DDBJ whole genome shotgun (WGS) entry which is preliminary data.</text>
</comment>
<dbReference type="EMBL" id="JAFCMP010000024">
    <property type="protein sequence ID" value="KAG5191086.1"/>
    <property type="molecule type" value="Genomic_DNA"/>
</dbReference>
<dbReference type="PANTHER" id="PTHR13200:SF0">
    <property type="entry name" value="EEF1A LYSINE METHYLTRANSFERASE 1"/>
    <property type="match status" value="1"/>
</dbReference>
<evidence type="ECO:0000256" key="2">
    <source>
        <dbReference type="ARBA" id="ARBA00022490"/>
    </source>
</evidence>
<dbReference type="OrthoDB" id="206354at2759"/>
<evidence type="ECO:0000256" key="4">
    <source>
        <dbReference type="ARBA" id="ARBA00022679"/>
    </source>
</evidence>
<sequence>MNGMMALPQGQQRSGVHIFEYDARFGKAYPVQFVQYDYNHPLDVPEHLRGACDYVLADPPYLNPQCVTEFFQTMQLLARVPWSADAAPDAEVTPMMFVTSPRNHAQLLRDMGMRRTPFQVKFQSKFATPIAIFLNYRSTRLGDFVHEDPESEDEAEAPPPEPA</sequence>
<name>A0A835ZDP6_9STRA</name>
<comment type="subcellular location">
    <subcellularLocation>
        <location evidence="1">Cytoplasm</location>
    </subcellularLocation>
</comment>
<gene>
    <name evidence="5" type="ORF">JKP88DRAFT_184213</name>
</gene>
<proteinExistence type="predicted"/>
<keyword evidence="2" id="KW-0963">Cytoplasm</keyword>
<dbReference type="InterPro" id="IPR019369">
    <property type="entry name" value="Efm5/EEF1AKMT1"/>
</dbReference>
<keyword evidence="6" id="KW-1185">Reference proteome</keyword>
<dbReference type="Proteomes" id="UP000664859">
    <property type="component" value="Unassembled WGS sequence"/>
</dbReference>
<dbReference type="Pfam" id="PF10237">
    <property type="entry name" value="N6-adenineMlase"/>
    <property type="match status" value="1"/>
</dbReference>
<dbReference type="AlphaFoldDB" id="A0A835ZDP6"/>
<dbReference type="GO" id="GO:0016279">
    <property type="term" value="F:protein-lysine N-methyltransferase activity"/>
    <property type="evidence" value="ECO:0007669"/>
    <property type="project" value="InterPro"/>
</dbReference>
<dbReference type="PANTHER" id="PTHR13200">
    <property type="entry name" value="EEF1A LYSINE METHYLTRANSFERASE 1"/>
    <property type="match status" value="1"/>
</dbReference>
<evidence type="ECO:0000313" key="6">
    <source>
        <dbReference type="Proteomes" id="UP000664859"/>
    </source>
</evidence>
<evidence type="ECO:0000256" key="1">
    <source>
        <dbReference type="ARBA" id="ARBA00004496"/>
    </source>
</evidence>
<evidence type="ECO:0000313" key="5">
    <source>
        <dbReference type="EMBL" id="KAG5191086.1"/>
    </source>
</evidence>
<dbReference type="GO" id="GO:0032259">
    <property type="term" value="P:methylation"/>
    <property type="evidence" value="ECO:0007669"/>
    <property type="project" value="UniProtKB-KW"/>
</dbReference>
<accession>A0A835ZDP6</accession>
<keyword evidence="3 5" id="KW-0489">Methyltransferase</keyword>
<keyword evidence="4 5" id="KW-0808">Transferase</keyword>
<organism evidence="5 6">
    <name type="scientific">Tribonema minus</name>
    <dbReference type="NCBI Taxonomy" id="303371"/>
    <lineage>
        <taxon>Eukaryota</taxon>
        <taxon>Sar</taxon>
        <taxon>Stramenopiles</taxon>
        <taxon>Ochrophyta</taxon>
        <taxon>PX clade</taxon>
        <taxon>Xanthophyceae</taxon>
        <taxon>Tribonematales</taxon>
        <taxon>Tribonemataceae</taxon>
        <taxon>Tribonema</taxon>
    </lineage>
</organism>
<protein>
    <submittedName>
        <fullName evidence="5">Putative N6-adenine methyltransferase-domain-containing protein</fullName>
    </submittedName>
</protein>
<dbReference type="InterPro" id="IPR041370">
    <property type="entry name" value="Mlase_EEF1AKMT1/ZCCHC4"/>
</dbReference>
<dbReference type="GO" id="GO:0005737">
    <property type="term" value="C:cytoplasm"/>
    <property type="evidence" value="ECO:0007669"/>
    <property type="project" value="UniProtKB-SubCell"/>
</dbReference>